<reference evidence="2" key="2">
    <citation type="submission" date="2020-09" db="EMBL/GenBank/DDBJ databases">
        <authorList>
            <person name="Sun Q."/>
            <person name="Zhou Y."/>
        </authorList>
    </citation>
    <scope>NUCLEOTIDE SEQUENCE</scope>
    <source>
        <strain evidence="2">CGMCC 4.7299</strain>
    </source>
</reference>
<dbReference type="GO" id="GO:0004806">
    <property type="term" value="F:triacylglycerol lipase activity"/>
    <property type="evidence" value="ECO:0007669"/>
    <property type="project" value="TreeGrafter"/>
</dbReference>
<dbReference type="NCBIfam" id="TIGR02427">
    <property type="entry name" value="protocat_pcaD"/>
    <property type="match status" value="1"/>
</dbReference>
<dbReference type="InterPro" id="IPR050471">
    <property type="entry name" value="AB_hydrolase"/>
</dbReference>
<reference evidence="2" key="1">
    <citation type="journal article" date="2014" name="Int. J. Syst. Evol. Microbiol.">
        <title>Complete genome sequence of Corynebacterium casei LMG S-19264T (=DSM 44701T), isolated from a smear-ripened cheese.</title>
        <authorList>
            <consortium name="US DOE Joint Genome Institute (JGI-PGF)"/>
            <person name="Walter F."/>
            <person name="Albersmeier A."/>
            <person name="Kalinowski J."/>
            <person name="Ruckert C."/>
        </authorList>
    </citation>
    <scope>NUCLEOTIDE SEQUENCE</scope>
    <source>
        <strain evidence="2">CGMCC 4.7299</strain>
    </source>
</reference>
<evidence type="ECO:0000259" key="1">
    <source>
        <dbReference type="Pfam" id="PF00561"/>
    </source>
</evidence>
<evidence type="ECO:0000313" key="2">
    <source>
        <dbReference type="EMBL" id="GGK97586.1"/>
    </source>
</evidence>
<dbReference type="InterPro" id="IPR029058">
    <property type="entry name" value="AB_hydrolase_fold"/>
</dbReference>
<dbReference type="Gene3D" id="3.40.50.1820">
    <property type="entry name" value="alpha/beta hydrolase"/>
    <property type="match status" value="1"/>
</dbReference>
<dbReference type="InterPro" id="IPR026968">
    <property type="entry name" value="PcaD/CatD"/>
</dbReference>
<evidence type="ECO:0000313" key="3">
    <source>
        <dbReference type="Proteomes" id="UP000656042"/>
    </source>
</evidence>
<protein>
    <submittedName>
        <fullName evidence="2">3-oxoadipate enol-lactonase</fullName>
    </submittedName>
</protein>
<accession>A0A8J3BZS7</accession>
<dbReference type="RefSeq" id="WP_229715908.1">
    <property type="nucleotide sequence ID" value="NZ_BMMX01000014.1"/>
</dbReference>
<dbReference type="PANTHER" id="PTHR43433:SF5">
    <property type="entry name" value="AB HYDROLASE-1 DOMAIN-CONTAINING PROTEIN"/>
    <property type="match status" value="1"/>
</dbReference>
<organism evidence="2 3">
    <name type="scientific">Mangrovihabitans endophyticus</name>
    <dbReference type="NCBI Taxonomy" id="1751298"/>
    <lineage>
        <taxon>Bacteria</taxon>
        <taxon>Bacillati</taxon>
        <taxon>Actinomycetota</taxon>
        <taxon>Actinomycetes</taxon>
        <taxon>Micromonosporales</taxon>
        <taxon>Micromonosporaceae</taxon>
        <taxon>Mangrovihabitans</taxon>
    </lineage>
</organism>
<dbReference type="SUPFAM" id="SSF53474">
    <property type="entry name" value="alpha/beta-Hydrolases"/>
    <property type="match status" value="1"/>
</dbReference>
<feature type="domain" description="AB hydrolase-1" evidence="1">
    <location>
        <begin position="16"/>
        <end position="239"/>
    </location>
</feature>
<sequence length="254" mass="27060">MTVRLHRRLDGPPDAPPVLLINSLGTDHTMWEPQMAVLAAQHRVIRYDVRGHGCSSVPAGPYSLADLGQDALGLLDALGVPRAHVVGLSLGGMTAMWLAAHAPHRVGRLVLCCTSAQLGPAQQWADRAETVRRQGLGAIATAVIGRWLTPPYASTHPDDVRRLRAMLTATPPAGYAGACAAIENMDLRSDLDRITARTLVLSGNDDEAIPPMHGAQIAGAIPDARLVVVRDAAHLATWQQPRIVNPLILEALDG</sequence>
<name>A0A8J3BZS7_9ACTN</name>
<dbReference type="GO" id="GO:0047570">
    <property type="term" value="F:3-oxoadipate enol-lactonase activity"/>
    <property type="evidence" value="ECO:0007669"/>
    <property type="project" value="InterPro"/>
</dbReference>
<gene>
    <name evidence="2" type="primary">pcaD</name>
    <name evidence="2" type="ORF">GCM10012284_34810</name>
</gene>
<proteinExistence type="predicted"/>
<dbReference type="Proteomes" id="UP000656042">
    <property type="component" value="Unassembled WGS sequence"/>
</dbReference>
<dbReference type="GO" id="GO:0042952">
    <property type="term" value="P:beta-ketoadipate pathway"/>
    <property type="evidence" value="ECO:0007669"/>
    <property type="project" value="InterPro"/>
</dbReference>
<dbReference type="AlphaFoldDB" id="A0A8J3BZS7"/>
<dbReference type="GO" id="GO:0046503">
    <property type="term" value="P:glycerolipid catabolic process"/>
    <property type="evidence" value="ECO:0007669"/>
    <property type="project" value="TreeGrafter"/>
</dbReference>
<dbReference type="InterPro" id="IPR000073">
    <property type="entry name" value="AB_hydrolase_1"/>
</dbReference>
<dbReference type="PRINTS" id="PR00111">
    <property type="entry name" value="ABHYDROLASE"/>
</dbReference>
<comment type="caution">
    <text evidence="2">The sequence shown here is derived from an EMBL/GenBank/DDBJ whole genome shotgun (WGS) entry which is preliminary data.</text>
</comment>
<dbReference type="Pfam" id="PF00561">
    <property type="entry name" value="Abhydrolase_1"/>
    <property type="match status" value="1"/>
</dbReference>
<dbReference type="PANTHER" id="PTHR43433">
    <property type="entry name" value="HYDROLASE, ALPHA/BETA FOLD FAMILY PROTEIN"/>
    <property type="match status" value="1"/>
</dbReference>
<keyword evidence="3" id="KW-1185">Reference proteome</keyword>
<dbReference type="EMBL" id="BMMX01000014">
    <property type="protein sequence ID" value="GGK97586.1"/>
    <property type="molecule type" value="Genomic_DNA"/>
</dbReference>